<protein>
    <submittedName>
        <fullName evidence="4">Nitroreductase</fullName>
    </submittedName>
</protein>
<evidence type="ECO:0000256" key="2">
    <source>
        <dbReference type="ARBA" id="ARBA00023002"/>
    </source>
</evidence>
<dbReference type="EMBL" id="CP027433">
    <property type="protein sequence ID" value="AVL99367.1"/>
    <property type="molecule type" value="Genomic_DNA"/>
</dbReference>
<evidence type="ECO:0000313" key="5">
    <source>
        <dbReference type="Proteomes" id="UP000239814"/>
    </source>
</evidence>
<keyword evidence="2" id="KW-0560">Oxidoreductase</keyword>
<proteinExistence type="inferred from homology"/>
<dbReference type="KEGG" id="git:C6V83_02760"/>
<evidence type="ECO:0000256" key="1">
    <source>
        <dbReference type="ARBA" id="ARBA00007118"/>
    </source>
</evidence>
<dbReference type="SUPFAM" id="SSF55469">
    <property type="entry name" value="FMN-dependent nitroreductase-like"/>
    <property type="match status" value="1"/>
</dbReference>
<dbReference type="InterPro" id="IPR000415">
    <property type="entry name" value="Nitroreductase-like"/>
</dbReference>
<name>A0A2S0KCF5_9ACTN</name>
<dbReference type="Pfam" id="PF00881">
    <property type="entry name" value="Nitroreductase"/>
    <property type="match status" value="1"/>
</dbReference>
<accession>A0A2S0KCF5</accession>
<dbReference type="Proteomes" id="UP000239814">
    <property type="component" value="Chromosome"/>
</dbReference>
<evidence type="ECO:0000259" key="3">
    <source>
        <dbReference type="Pfam" id="PF00881"/>
    </source>
</evidence>
<comment type="similarity">
    <text evidence="1">Belongs to the nitroreductase family.</text>
</comment>
<dbReference type="OrthoDB" id="9802510at2"/>
<organism evidence="4 5">
    <name type="scientific">Gordonia iterans</name>
    <dbReference type="NCBI Taxonomy" id="1004901"/>
    <lineage>
        <taxon>Bacteria</taxon>
        <taxon>Bacillati</taxon>
        <taxon>Actinomycetota</taxon>
        <taxon>Actinomycetes</taxon>
        <taxon>Mycobacteriales</taxon>
        <taxon>Gordoniaceae</taxon>
        <taxon>Gordonia</taxon>
    </lineage>
</organism>
<dbReference type="PANTHER" id="PTHR43673">
    <property type="entry name" value="NAD(P)H NITROREDUCTASE YDGI-RELATED"/>
    <property type="match status" value="1"/>
</dbReference>
<dbReference type="Gene3D" id="3.40.109.10">
    <property type="entry name" value="NADH Oxidase"/>
    <property type="match status" value="1"/>
</dbReference>
<evidence type="ECO:0000313" key="4">
    <source>
        <dbReference type="EMBL" id="AVL99367.1"/>
    </source>
</evidence>
<dbReference type="GO" id="GO:0016491">
    <property type="term" value="F:oxidoreductase activity"/>
    <property type="evidence" value="ECO:0007669"/>
    <property type="project" value="UniProtKB-KW"/>
</dbReference>
<dbReference type="PANTHER" id="PTHR43673:SF10">
    <property type="entry name" value="NADH DEHYDROGENASE_NAD(P)H NITROREDUCTASE XCC3605-RELATED"/>
    <property type="match status" value="1"/>
</dbReference>
<keyword evidence="5" id="KW-1185">Reference proteome</keyword>
<dbReference type="RefSeq" id="WP_105941102.1">
    <property type="nucleotide sequence ID" value="NZ_CP027433.1"/>
</dbReference>
<dbReference type="AlphaFoldDB" id="A0A2S0KCF5"/>
<gene>
    <name evidence="4" type="ORF">C6V83_02760</name>
</gene>
<reference evidence="4 5" key="1">
    <citation type="submission" date="2018-03" db="EMBL/GenBank/DDBJ databases">
        <title>Characteristics and genome of n-alkane degrading marine bacteria Gordonia iterans isolated from crude oil contaminated in Tae-an, South Korea.</title>
        <authorList>
            <person name="Lee S.-S."/>
            <person name="Kim H."/>
        </authorList>
    </citation>
    <scope>NUCLEOTIDE SEQUENCE [LARGE SCALE GENOMIC DNA]</scope>
    <source>
        <strain evidence="4 5">Co17</strain>
    </source>
</reference>
<dbReference type="InterPro" id="IPR029479">
    <property type="entry name" value="Nitroreductase"/>
</dbReference>
<sequence>MHPLISGRWSARGYDDAAAIDDEDLTTILEAGRWAPTWGRIQPVRFVVGRRGDATFAALTDSLNKGNATWAPASAAFVLVCTTDEPDDPDKHAYGAVDAGLALGQMILQAQALGFNGHPMAGFSKATAREVFAIPDDIRPLAILAIGRLADDPTTLSQEIRERDAWPRERLPLDRIAFAGRWGEPFA</sequence>
<feature type="domain" description="Nitroreductase" evidence="3">
    <location>
        <begin position="5"/>
        <end position="148"/>
    </location>
</feature>